<dbReference type="InterPro" id="IPR023404">
    <property type="entry name" value="rSAM_horseshoe"/>
</dbReference>
<evidence type="ECO:0000259" key="16">
    <source>
        <dbReference type="PROSITE" id="PS51918"/>
    </source>
</evidence>
<feature type="binding site" evidence="14">
    <location>
        <position position="164"/>
    </location>
    <ligand>
        <name>[4Fe-4S] cluster</name>
        <dbReference type="ChEBI" id="CHEBI:49883"/>
        <label>2</label>
        <note>4Fe-4S-S-AdoMet</note>
    </ligand>
</feature>
<dbReference type="Pfam" id="PF04055">
    <property type="entry name" value="Radical_SAM"/>
    <property type="match status" value="1"/>
</dbReference>
<evidence type="ECO:0000256" key="4">
    <source>
        <dbReference type="ARBA" id="ARBA00022679"/>
    </source>
</evidence>
<keyword evidence="6 14" id="KW-0819">tRNA processing</keyword>
<dbReference type="InterPro" id="IPR058240">
    <property type="entry name" value="rSAM_sf"/>
</dbReference>
<feature type="domain" description="Radical SAM core" evidence="16">
    <location>
        <begin position="146"/>
        <end position="381"/>
    </location>
</feature>
<comment type="subunit">
    <text evidence="14">Monomer.</text>
</comment>
<dbReference type="InterPro" id="IPR013848">
    <property type="entry name" value="Methylthiotransferase_N"/>
</dbReference>
<evidence type="ECO:0000313" key="18">
    <source>
        <dbReference type="Proteomes" id="UP000298685"/>
    </source>
</evidence>
<dbReference type="Pfam" id="PF00919">
    <property type="entry name" value="UPF0004"/>
    <property type="match status" value="1"/>
</dbReference>
<proteinExistence type="inferred from homology"/>
<keyword evidence="8 14" id="KW-0408">Iron</keyword>
<dbReference type="SUPFAM" id="SSF102114">
    <property type="entry name" value="Radical SAM enzymes"/>
    <property type="match status" value="1"/>
</dbReference>
<dbReference type="Proteomes" id="UP000298685">
    <property type="component" value="Chromosome"/>
</dbReference>
<feature type="binding site" evidence="14">
    <location>
        <position position="52"/>
    </location>
    <ligand>
        <name>[4Fe-4S] cluster</name>
        <dbReference type="ChEBI" id="CHEBI:49883"/>
        <label>1</label>
    </ligand>
</feature>
<evidence type="ECO:0000256" key="7">
    <source>
        <dbReference type="ARBA" id="ARBA00022723"/>
    </source>
</evidence>
<dbReference type="GO" id="GO:0035597">
    <property type="term" value="F:tRNA-2-methylthio-N(6)-dimethylallyladenosine(37) synthase activity"/>
    <property type="evidence" value="ECO:0007669"/>
    <property type="project" value="UniProtKB-EC"/>
</dbReference>
<feature type="binding site" evidence="14">
    <location>
        <position position="86"/>
    </location>
    <ligand>
        <name>[4Fe-4S] cluster</name>
        <dbReference type="ChEBI" id="CHEBI:49883"/>
        <label>1</label>
    </ligand>
</feature>
<comment type="subcellular location">
    <subcellularLocation>
        <location evidence="14">Cytoplasm</location>
    </subcellularLocation>
</comment>
<keyword evidence="9 14" id="KW-0411">Iron-sulfur</keyword>
<evidence type="ECO:0000256" key="9">
    <source>
        <dbReference type="ARBA" id="ARBA00023014"/>
    </source>
</evidence>
<reference evidence="17 18" key="1">
    <citation type="submission" date="2018-10" db="EMBL/GenBank/DDBJ databases">
        <title>Comparative functional genomics of the obligate endosymbiont Buchnera aphidicola.</title>
        <authorList>
            <person name="Chong R.A."/>
        </authorList>
    </citation>
    <scope>NUCLEOTIDE SEQUENCE [LARGE SCALE GENOMIC DNA]</scope>
    <source>
        <strain evidence="17 18">Ska</strain>
    </source>
</reference>
<dbReference type="Gene3D" id="3.40.50.12160">
    <property type="entry name" value="Methylthiotransferase, N-terminal domain"/>
    <property type="match status" value="1"/>
</dbReference>
<protein>
    <recommendedName>
        <fullName evidence="10 14">tRNA-2-methylthio-N(6)-dimethylallyladenosine synthase</fullName>
        <ecNumber evidence="10 14">2.8.4.3</ecNumber>
    </recommendedName>
    <alternativeName>
        <fullName evidence="14">(Dimethylallyl)adenosine tRNA methylthiotransferase MiaB</fullName>
    </alternativeName>
    <alternativeName>
        <fullName evidence="14">tRNA-i(6)A37 methylthiotransferase</fullName>
    </alternativeName>
</protein>
<dbReference type="RefSeq" id="WP_158350722.1">
    <property type="nucleotide sequence ID" value="NZ_CP032999.1"/>
</dbReference>
<dbReference type="SFLD" id="SFLDF00273">
    <property type="entry name" value="(dimethylallyl)adenosine_tRNA"/>
    <property type="match status" value="1"/>
</dbReference>
<evidence type="ECO:0000256" key="6">
    <source>
        <dbReference type="ARBA" id="ARBA00022694"/>
    </source>
</evidence>
<keyword evidence="3 14" id="KW-0963">Cytoplasm</keyword>
<dbReference type="GO" id="GO:0046872">
    <property type="term" value="F:metal ion binding"/>
    <property type="evidence" value="ECO:0007669"/>
    <property type="project" value="UniProtKB-KW"/>
</dbReference>
<dbReference type="PROSITE" id="PS51449">
    <property type="entry name" value="MTTASE_N"/>
    <property type="match status" value="1"/>
</dbReference>
<dbReference type="AlphaFoldDB" id="A0A4D6YM44"/>
<comment type="function">
    <text evidence="1 14">Catalyzes the methylthiolation of N6-(dimethylallyl)adenosine (i(6)A), leading to the formation of 2-methylthio-N6-(dimethylallyl)adenosine (ms(2)i(6)A) at position 37 in tRNAs that read codons beginning with uridine.</text>
</comment>
<keyword evidence="2 14" id="KW-0004">4Fe-4S</keyword>
<feature type="binding site" evidence="14">
    <location>
        <position position="167"/>
    </location>
    <ligand>
        <name>[4Fe-4S] cluster</name>
        <dbReference type="ChEBI" id="CHEBI:49883"/>
        <label>2</label>
        <note>4Fe-4S-S-AdoMet</note>
    </ligand>
</feature>
<dbReference type="InterPro" id="IPR005839">
    <property type="entry name" value="Methylthiotransferase"/>
</dbReference>
<organism evidence="17 18">
    <name type="scientific">Buchnera aphidicola</name>
    <name type="common">Sarucallis kahawaluokalani</name>
    <dbReference type="NCBI Taxonomy" id="1241878"/>
    <lineage>
        <taxon>Bacteria</taxon>
        <taxon>Pseudomonadati</taxon>
        <taxon>Pseudomonadota</taxon>
        <taxon>Gammaproteobacteria</taxon>
        <taxon>Enterobacterales</taxon>
        <taxon>Erwiniaceae</taxon>
        <taxon>Buchnera</taxon>
    </lineage>
</organism>
<evidence type="ECO:0000256" key="10">
    <source>
        <dbReference type="ARBA" id="ARBA00033765"/>
    </source>
</evidence>
<dbReference type="PANTHER" id="PTHR43020:SF2">
    <property type="entry name" value="MITOCHONDRIAL TRNA METHYLTHIOTRANSFERASE CDK5RAP1"/>
    <property type="match status" value="1"/>
</dbReference>
<comment type="cofactor">
    <cofactor evidence="14">
        <name>[4Fe-4S] cluster</name>
        <dbReference type="ChEBI" id="CHEBI:49883"/>
    </cofactor>
    <text evidence="14">Binds 2 [4Fe-4S] clusters. One cluster is coordinated with 3 cysteines and an exchangeable S-adenosyl-L-methionine.</text>
</comment>
<dbReference type="EMBL" id="CP032999">
    <property type="protein sequence ID" value="QCI26075.1"/>
    <property type="molecule type" value="Genomic_DNA"/>
</dbReference>
<dbReference type="SFLD" id="SFLDS00029">
    <property type="entry name" value="Radical_SAM"/>
    <property type="match status" value="1"/>
</dbReference>
<evidence type="ECO:0000256" key="8">
    <source>
        <dbReference type="ARBA" id="ARBA00023004"/>
    </source>
</evidence>
<accession>A0A4D6YM44</accession>
<dbReference type="SFLD" id="SFLDG01082">
    <property type="entry name" value="B12-binding_domain_containing"/>
    <property type="match status" value="1"/>
</dbReference>
<dbReference type="HAMAP" id="MF_01864">
    <property type="entry name" value="tRNA_metthiotr_MiaB"/>
    <property type="match status" value="1"/>
</dbReference>
<dbReference type="PROSITE" id="PS51918">
    <property type="entry name" value="RADICAL_SAM"/>
    <property type="match status" value="1"/>
</dbReference>
<dbReference type="NCBIfam" id="TIGR01574">
    <property type="entry name" value="miaB-methiolase"/>
    <property type="match status" value="1"/>
</dbReference>
<comment type="catalytic activity">
    <reaction evidence="11">
        <text>N(6)-dimethylallyladenosine(37) in tRNA + (sulfur carrier)-SH + AH2 + S-adenosyl-L-methionine = 2-thio-N(6)-dimethylallyladenosine(37) in tRNA + (sulfur carrier)-H + 5'-deoxyadenosine + L-methionine + A + H(+)</text>
        <dbReference type="Rhea" id="RHEA:36339"/>
        <dbReference type="Rhea" id="RHEA-COMP:10375"/>
        <dbReference type="Rhea" id="RHEA-COMP:10377"/>
        <dbReference type="Rhea" id="RHEA-COMP:14737"/>
        <dbReference type="Rhea" id="RHEA-COMP:14739"/>
        <dbReference type="ChEBI" id="CHEBI:13193"/>
        <dbReference type="ChEBI" id="CHEBI:15378"/>
        <dbReference type="ChEBI" id="CHEBI:17319"/>
        <dbReference type="ChEBI" id="CHEBI:17499"/>
        <dbReference type="ChEBI" id="CHEBI:29917"/>
        <dbReference type="ChEBI" id="CHEBI:57844"/>
        <dbReference type="ChEBI" id="CHEBI:59789"/>
        <dbReference type="ChEBI" id="CHEBI:64428"/>
        <dbReference type="ChEBI" id="CHEBI:74415"/>
        <dbReference type="ChEBI" id="CHEBI:74416"/>
    </reaction>
    <physiologicalReaction direction="left-to-right" evidence="11">
        <dbReference type="Rhea" id="RHEA:36340"/>
    </physiologicalReaction>
</comment>
<dbReference type="PANTHER" id="PTHR43020">
    <property type="entry name" value="CDK5 REGULATORY SUBUNIT-ASSOCIATED PROTEIN 1"/>
    <property type="match status" value="1"/>
</dbReference>
<dbReference type="SFLD" id="SFLDG01061">
    <property type="entry name" value="methylthiotransferase"/>
    <property type="match status" value="1"/>
</dbReference>
<dbReference type="SMART" id="SM00729">
    <property type="entry name" value="Elp3"/>
    <property type="match status" value="1"/>
</dbReference>
<feature type="binding site" evidence="14">
    <location>
        <position position="160"/>
    </location>
    <ligand>
        <name>[4Fe-4S] cluster</name>
        <dbReference type="ChEBI" id="CHEBI:49883"/>
        <label>2</label>
        <note>4Fe-4S-S-AdoMet</note>
    </ligand>
</feature>
<dbReference type="InterPro" id="IPR020612">
    <property type="entry name" value="Methylthiotransferase_CS"/>
</dbReference>
<dbReference type="PROSITE" id="PS01278">
    <property type="entry name" value="MTTASE_RADICAL"/>
    <property type="match status" value="1"/>
</dbReference>
<dbReference type="InterPro" id="IPR006463">
    <property type="entry name" value="MiaB_methiolase"/>
</dbReference>
<dbReference type="EC" id="2.8.4.3" evidence="10 14"/>
<evidence type="ECO:0000256" key="3">
    <source>
        <dbReference type="ARBA" id="ARBA00022490"/>
    </source>
</evidence>
<dbReference type="Gene3D" id="3.80.30.20">
    <property type="entry name" value="tm_1862 like domain"/>
    <property type="match status" value="1"/>
</dbReference>
<evidence type="ECO:0000256" key="5">
    <source>
        <dbReference type="ARBA" id="ARBA00022691"/>
    </source>
</evidence>
<dbReference type="InterPro" id="IPR007197">
    <property type="entry name" value="rSAM"/>
</dbReference>
<feature type="binding site" evidence="14">
    <location>
        <position position="15"/>
    </location>
    <ligand>
        <name>[4Fe-4S] cluster</name>
        <dbReference type="ChEBI" id="CHEBI:49883"/>
        <label>1</label>
    </ligand>
</feature>
<evidence type="ECO:0000256" key="13">
    <source>
        <dbReference type="ARBA" id="ARBA00052587"/>
    </source>
</evidence>
<keyword evidence="5 14" id="KW-0949">S-adenosyl-L-methionine</keyword>
<evidence type="ECO:0000259" key="15">
    <source>
        <dbReference type="PROSITE" id="PS51449"/>
    </source>
</evidence>
<comment type="catalytic activity">
    <reaction evidence="13">
        <text>N(6)-dimethylallyladenosine(37) in tRNA + (sulfur carrier)-SH + AH2 + 2 S-adenosyl-L-methionine = 2-methylsulfanyl-N(6)-dimethylallyladenosine(37) in tRNA + (sulfur carrier)-H + 5'-deoxyadenosine + L-methionine + A + S-adenosyl-L-homocysteine + 2 H(+)</text>
        <dbReference type="Rhea" id="RHEA:37067"/>
        <dbReference type="Rhea" id="RHEA-COMP:10375"/>
        <dbReference type="Rhea" id="RHEA-COMP:10376"/>
        <dbReference type="Rhea" id="RHEA-COMP:14737"/>
        <dbReference type="Rhea" id="RHEA-COMP:14739"/>
        <dbReference type="ChEBI" id="CHEBI:13193"/>
        <dbReference type="ChEBI" id="CHEBI:15378"/>
        <dbReference type="ChEBI" id="CHEBI:17319"/>
        <dbReference type="ChEBI" id="CHEBI:17499"/>
        <dbReference type="ChEBI" id="CHEBI:29917"/>
        <dbReference type="ChEBI" id="CHEBI:57844"/>
        <dbReference type="ChEBI" id="CHEBI:57856"/>
        <dbReference type="ChEBI" id="CHEBI:59789"/>
        <dbReference type="ChEBI" id="CHEBI:64428"/>
        <dbReference type="ChEBI" id="CHEBI:74415"/>
        <dbReference type="ChEBI" id="CHEBI:74417"/>
        <dbReference type="EC" id="2.8.4.3"/>
    </reaction>
    <physiologicalReaction direction="left-to-right" evidence="13">
        <dbReference type="Rhea" id="RHEA:37068"/>
    </physiologicalReaction>
</comment>
<dbReference type="InterPro" id="IPR006638">
    <property type="entry name" value="Elp3/MiaA/NifB-like_rSAM"/>
</dbReference>
<keyword evidence="7 14" id="KW-0479">Metal-binding</keyword>
<dbReference type="FunFam" id="3.80.30.20:FF:000001">
    <property type="entry name" value="tRNA-2-methylthio-N(6)-dimethylallyladenosine synthase 2"/>
    <property type="match status" value="1"/>
</dbReference>
<keyword evidence="4 14" id="KW-0808">Transferase</keyword>
<evidence type="ECO:0000256" key="14">
    <source>
        <dbReference type="HAMAP-Rule" id="MF_01864"/>
    </source>
</evidence>
<dbReference type="GO" id="GO:0005829">
    <property type="term" value="C:cytosol"/>
    <property type="evidence" value="ECO:0007669"/>
    <property type="project" value="TreeGrafter"/>
</dbReference>
<comment type="similarity">
    <text evidence="14">Belongs to the methylthiotransferase family. MiaB subfamily.</text>
</comment>
<comment type="catalytic activity">
    <reaction evidence="12">
        <text>2-thio-N(6)-dimethylallyladenosine(37) in tRNA + S-adenosyl-L-methionine = 2-methylsulfanyl-N(6)-dimethylallyladenosine(37) in tRNA + S-adenosyl-L-homocysteine + H(+)</text>
        <dbReference type="Rhea" id="RHEA:37063"/>
        <dbReference type="Rhea" id="RHEA-COMP:10376"/>
        <dbReference type="Rhea" id="RHEA-COMP:10377"/>
        <dbReference type="ChEBI" id="CHEBI:15378"/>
        <dbReference type="ChEBI" id="CHEBI:57856"/>
        <dbReference type="ChEBI" id="CHEBI:59789"/>
        <dbReference type="ChEBI" id="CHEBI:74416"/>
        <dbReference type="ChEBI" id="CHEBI:74417"/>
    </reaction>
    <physiologicalReaction direction="left-to-right" evidence="12">
        <dbReference type="Rhea" id="RHEA:37064"/>
    </physiologicalReaction>
</comment>
<dbReference type="InterPro" id="IPR038135">
    <property type="entry name" value="Methylthiotransferase_N_sf"/>
</dbReference>
<name>A0A4D6YM44_9GAMM</name>
<evidence type="ECO:0000256" key="12">
    <source>
        <dbReference type="ARBA" id="ARBA00052380"/>
    </source>
</evidence>
<dbReference type="FunFam" id="3.40.50.12160:FF:000001">
    <property type="entry name" value="tRNA-2-methylthio-N(6)-dimethylallyladenosine synthase"/>
    <property type="match status" value="1"/>
</dbReference>
<dbReference type="NCBIfam" id="TIGR00089">
    <property type="entry name" value="MiaB/RimO family radical SAM methylthiotransferase"/>
    <property type="match status" value="1"/>
</dbReference>
<feature type="domain" description="MTTase N-terminal" evidence="15">
    <location>
        <begin position="6"/>
        <end position="123"/>
    </location>
</feature>
<evidence type="ECO:0000256" key="2">
    <source>
        <dbReference type="ARBA" id="ARBA00022485"/>
    </source>
</evidence>
<dbReference type="OrthoDB" id="9805215at2"/>
<dbReference type="CDD" id="cd01335">
    <property type="entry name" value="Radical_SAM"/>
    <property type="match status" value="1"/>
</dbReference>
<evidence type="ECO:0000256" key="11">
    <source>
        <dbReference type="ARBA" id="ARBA00050926"/>
    </source>
</evidence>
<evidence type="ECO:0000313" key="17">
    <source>
        <dbReference type="EMBL" id="QCI26075.1"/>
    </source>
</evidence>
<sequence length="445" mass="51566">MNIENKKFYIKTWGCQMNEYDSLTISSTIKKHTSYIETKNFIEAEILILNTCSIREKAQEKLFHQLGRWKKLKKKNKNIIIAVGGCVANQEGSKILKRAKFVDIIFGTQTLHRLPEMIVEKIKNKKFIIDISFPKLEKFKKIVPPKFNSYSASISIMEGCNKYCSFCIVPYTRGKEISRPFYDIINNILYLAKHGIKEIQLLGQNVNSYKSTGNNNTKHTFSELLKKISSIPMIERIRFITSNPMDFTDDIIKIYAETPKLVSFLHLPIQSGSNRILKLMKRPYSVEEYKTIINKLKTVRPNIQISSDFIVGFPGETENDFSETMKIISEINFDMSFSFIYSPRPGTPAAKLKDNVNISEKKNRLQTLQKKIKEQISYWNKKIIHSQQKILVEKSLPNTKNQFLGTTENNRKVIFNSQNDVLGKIITVKIIKKKNNFFEGIQQIM</sequence>
<gene>
    <name evidence="14 17" type="primary">miaB</name>
    <name evidence="17" type="ORF">D9V78_01470</name>
</gene>
<evidence type="ECO:0000256" key="1">
    <source>
        <dbReference type="ARBA" id="ARBA00003234"/>
    </source>
</evidence>
<dbReference type="GO" id="GO:0051539">
    <property type="term" value="F:4 iron, 4 sulfur cluster binding"/>
    <property type="evidence" value="ECO:0007669"/>
    <property type="project" value="UniProtKB-UniRule"/>
</dbReference>